<proteinExistence type="predicted"/>
<reference evidence="1" key="1">
    <citation type="submission" date="2016-01" db="EMBL/GenBank/DDBJ databases">
        <title>Reference transcriptome for the parasite Schistocephalus solidus: insights into the molecular evolution of parasitism.</title>
        <authorList>
            <person name="Hebert F.O."/>
            <person name="Grambauer S."/>
            <person name="Barber I."/>
            <person name="Landry C.R."/>
            <person name="Aubin-Horth N."/>
        </authorList>
    </citation>
    <scope>NUCLEOTIDE SEQUENCE</scope>
</reference>
<accession>A0A0X3PRN2</accession>
<sequence length="100" mass="11290">MLPFFERQPFISIYYVRQKRLCAFPQAGYGTRNLPSPTVMVNTSVSQPCTNPTLHLTIVETRTITVTSNPTIISLKCSSKPHLLRTVPIPVSTRHFGKIF</sequence>
<dbReference type="AlphaFoldDB" id="A0A0X3PRN2"/>
<organism evidence="1">
    <name type="scientific">Schistocephalus solidus</name>
    <name type="common">Tapeworm</name>
    <dbReference type="NCBI Taxonomy" id="70667"/>
    <lineage>
        <taxon>Eukaryota</taxon>
        <taxon>Metazoa</taxon>
        <taxon>Spiralia</taxon>
        <taxon>Lophotrochozoa</taxon>
        <taxon>Platyhelminthes</taxon>
        <taxon>Cestoda</taxon>
        <taxon>Eucestoda</taxon>
        <taxon>Diphyllobothriidea</taxon>
        <taxon>Diphyllobothriidae</taxon>
        <taxon>Schistocephalus</taxon>
    </lineage>
</organism>
<protein>
    <submittedName>
        <fullName evidence="1">Uncharacterized protein</fullName>
    </submittedName>
</protein>
<dbReference type="EMBL" id="GEEE01004274">
    <property type="protein sequence ID" value="JAP58951.1"/>
    <property type="molecule type" value="Transcribed_RNA"/>
</dbReference>
<dbReference type="EMBL" id="GEEE01018928">
    <property type="protein sequence ID" value="JAP44297.1"/>
    <property type="molecule type" value="Transcribed_RNA"/>
</dbReference>
<evidence type="ECO:0000313" key="1">
    <source>
        <dbReference type="EMBL" id="JAP49856.1"/>
    </source>
</evidence>
<name>A0A0X3PRN2_SCHSO</name>
<dbReference type="EMBL" id="GEEE01013369">
    <property type="protein sequence ID" value="JAP49856.1"/>
    <property type="molecule type" value="Transcribed_RNA"/>
</dbReference>
<dbReference type="EMBL" id="GEEE01017915">
    <property type="protein sequence ID" value="JAP45310.1"/>
    <property type="molecule type" value="Transcribed_RNA"/>
</dbReference>
<gene>
    <name evidence="1" type="ORF">TR165240</name>
</gene>